<dbReference type="EMBL" id="JAIXMP010000062">
    <property type="protein sequence ID" value="KAI9244182.1"/>
    <property type="molecule type" value="Genomic_DNA"/>
</dbReference>
<evidence type="ECO:0000313" key="1">
    <source>
        <dbReference type="EMBL" id="KAI9244182.1"/>
    </source>
</evidence>
<comment type="caution">
    <text evidence="1">The sequence shown here is derived from an EMBL/GenBank/DDBJ whole genome shotgun (WGS) entry which is preliminary data.</text>
</comment>
<protein>
    <submittedName>
        <fullName evidence="1">Uncharacterized protein</fullName>
    </submittedName>
</protein>
<name>A0AAD5JKW0_9FUNG</name>
<reference evidence="1" key="2">
    <citation type="submission" date="2023-02" db="EMBL/GenBank/DDBJ databases">
        <authorList>
            <consortium name="DOE Joint Genome Institute"/>
            <person name="Mondo S.J."/>
            <person name="Chang Y."/>
            <person name="Wang Y."/>
            <person name="Ahrendt S."/>
            <person name="Andreopoulos W."/>
            <person name="Barry K."/>
            <person name="Beard J."/>
            <person name="Benny G.L."/>
            <person name="Blankenship S."/>
            <person name="Bonito G."/>
            <person name="Cuomo C."/>
            <person name="Desiro A."/>
            <person name="Gervers K.A."/>
            <person name="Hundley H."/>
            <person name="Kuo A."/>
            <person name="LaButti K."/>
            <person name="Lang B.F."/>
            <person name="Lipzen A."/>
            <person name="O'Donnell K."/>
            <person name="Pangilinan J."/>
            <person name="Reynolds N."/>
            <person name="Sandor L."/>
            <person name="Smith M.W."/>
            <person name="Tsang A."/>
            <person name="Grigoriev I.V."/>
            <person name="Stajich J.E."/>
            <person name="Spatafora J.W."/>
        </authorList>
    </citation>
    <scope>NUCLEOTIDE SEQUENCE</scope>
    <source>
        <strain evidence="1">RSA 2281</strain>
    </source>
</reference>
<feature type="non-terminal residue" evidence="1">
    <location>
        <position position="1"/>
    </location>
</feature>
<dbReference type="AlphaFoldDB" id="A0AAD5JKW0"/>
<reference evidence="1" key="1">
    <citation type="journal article" date="2022" name="IScience">
        <title>Evolution of zygomycete secretomes and the origins of terrestrial fungal ecologies.</title>
        <authorList>
            <person name="Chang Y."/>
            <person name="Wang Y."/>
            <person name="Mondo S."/>
            <person name="Ahrendt S."/>
            <person name="Andreopoulos W."/>
            <person name="Barry K."/>
            <person name="Beard J."/>
            <person name="Benny G.L."/>
            <person name="Blankenship S."/>
            <person name="Bonito G."/>
            <person name="Cuomo C."/>
            <person name="Desiro A."/>
            <person name="Gervers K.A."/>
            <person name="Hundley H."/>
            <person name="Kuo A."/>
            <person name="LaButti K."/>
            <person name="Lang B.F."/>
            <person name="Lipzen A."/>
            <person name="O'Donnell K."/>
            <person name="Pangilinan J."/>
            <person name="Reynolds N."/>
            <person name="Sandor L."/>
            <person name="Smith M.E."/>
            <person name="Tsang A."/>
            <person name="Grigoriev I.V."/>
            <person name="Stajich J.E."/>
            <person name="Spatafora J.W."/>
        </authorList>
    </citation>
    <scope>NUCLEOTIDE SEQUENCE</scope>
    <source>
        <strain evidence="1">RSA 2281</strain>
    </source>
</reference>
<accession>A0AAD5JKW0</accession>
<sequence length="237" mass="26647">EACRTFILCLEPVPGTQLEQSLKRFQDVSYASCGPNRAHDASLHISILGKVQLTRGDQSQWRTADRLRQVITQQVRLFNVTAPIFVGYQTVSKPTRSLAMQVHVDAEYAKLARSVHRLMTPEQGVKFQSIPPMNRIYLAYDILHSIPAPTISKLNSLAKDIIDVNDWVLNGEGCWQLSLYEVILESRVKGVKQQAVLIDSWQLNKTEINAPSPWLPKSLRVKLTVLSTRCFGPPPSS</sequence>
<proteinExistence type="predicted"/>
<evidence type="ECO:0000313" key="2">
    <source>
        <dbReference type="Proteomes" id="UP001209540"/>
    </source>
</evidence>
<feature type="non-terminal residue" evidence="1">
    <location>
        <position position="237"/>
    </location>
</feature>
<keyword evidence="2" id="KW-1185">Reference proteome</keyword>
<dbReference type="Proteomes" id="UP001209540">
    <property type="component" value="Unassembled WGS sequence"/>
</dbReference>
<gene>
    <name evidence="1" type="ORF">BDA99DRAFT_407625</name>
</gene>
<organism evidence="1 2">
    <name type="scientific">Phascolomyces articulosus</name>
    <dbReference type="NCBI Taxonomy" id="60185"/>
    <lineage>
        <taxon>Eukaryota</taxon>
        <taxon>Fungi</taxon>
        <taxon>Fungi incertae sedis</taxon>
        <taxon>Mucoromycota</taxon>
        <taxon>Mucoromycotina</taxon>
        <taxon>Mucoromycetes</taxon>
        <taxon>Mucorales</taxon>
        <taxon>Lichtheimiaceae</taxon>
        <taxon>Phascolomyces</taxon>
    </lineage>
</organism>